<dbReference type="EMBL" id="JAVRRG010000021">
    <property type="protein sequence ID" value="KAK5096738.1"/>
    <property type="molecule type" value="Genomic_DNA"/>
</dbReference>
<feature type="compositionally biased region" description="Basic and acidic residues" evidence="4">
    <location>
        <begin position="268"/>
        <end position="278"/>
    </location>
</feature>
<evidence type="ECO:0000313" key="6">
    <source>
        <dbReference type="EMBL" id="KAK5096738.1"/>
    </source>
</evidence>
<evidence type="ECO:0000256" key="4">
    <source>
        <dbReference type="SAM" id="MobiDB-lite"/>
    </source>
</evidence>
<feature type="region of interest" description="Disordered" evidence="4">
    <location>
        <begin position="16"/>
        <end position="35"/>
    </location>
</feature>
<protein>
    <recommendedName>
        <fullName evidence="5">SHSP domain-containing protein</fullName>
    </recommendedName>
</protein>
<proteinExistence type="inferred from homology"/>
<feature type="compositionally biased region" description="Polar residues" evidence="4">
    <location>
        <begin position="166"/>
        <end position="185"/>
    </location>
</feature>
<evidence type="ECO:0000313" key="7">
    <source>
        <dbReference type="Proteomes" id="UP001345013"/>
    </source>
</evidence>
<dbReference type="Gene3D" id="2.60.40.790">
    <property type="match status" value="1"/>
</dbReference>
<dbReference type="Pfam" id="PF00011">
    <property type="entry name" value="HSP20"/>
    <property type="match status" value="1"/>
</dbReference>
<dbReference type="InterPro" id="IPR031107">
    <property type="entry name" value="Small_HSP"/>
</dbReference>
<keyword evidence="7" id="KW-1185">Reference proteome</keyword>
<dbReference type="CDD" id="cd06464">
    <property type="entry name" value="ACD_sHsps-like"/>
    <property type="match status" value="1"/>
</dbReference>
<keyword evidence="1" id="KW-0346">Stress response</keyword>
<feature type="domain" description="SHSP" evidence="5">
    <location>
        <begin position="89"/>
        <end position="265"/>
    </location>
</feature>
<evidence type="ECO:0000256" key="2">
    <source>
        <dbReference type="PROSITE-ProRule" id="PRU00285"/>
    </source>
</evidence>
<dbReference type="PANTHER" id="PTHR11527">
    <property type="entry name" value="HEAT-SHOCK PROTEIN 20 FAMILY MEMBER"/>
    <property type="match status" value="1"/>
</dbReference>
<dbReference type="SUPFAM" id="SSF49764">
    <property type="entry name" value="HSP20-like chaperones"/>
    <property type="match status" value="1"/>
</dbReference>
<dbReference type="InterPro" id="IPR002068">
    <property type="entry name" value="A-crystallin/Hsp20_dom"/>
</dbReference>
<dbReference type="PROSITE" id="PS01031">
    <property type="entry name" value="SHSP"/>
    <property type="match status" value="1"/>
</dbReference>
<dbReference type="InterPro" id="IPR008978">
    <property type="entry name" value="HSP20-like_chaperone"/>
</dbReference>
<feature type="region of interest" description="Disordered" evidence="4">
    <location>
        <begin position="252"/>
        <end position="278"/>
    </location>
</feature>
<comment type="similarity">
    <text evidence="2 3">Belongs to the small heat shock protein (HSP20) family.</text>
</comment>
<name>A0ABR0KJS4_9EURO</name>
<comment type="caution">
    <text evidence="6">The sequence shown here is derived from an EMBL/GenBank/DDBJ whole genome shotgun (WGS) entry which is preliminary data.</text>
</comment>
<gene>
    <name evidence="6" type="ORF">LTR24_002500</name>
</gene>
<dbReference type="Proteomes" id="UP001345013">
    <property type="component" value="Unassembled WGS sequence"/>
</dbReference>
<evidence type="ECO:0000256" key="1">
    <source>
        <dbReference type="ARBA" id="ARBA00023016"/>
    </source>
</evidence>
<sequence length="278" mass="30991">MSSFFYPHRNHHRSYGNHHHLTPYGRQPTASPWSTSTLYRDNDPFGLSSNFDPPFYRPFLSLFNDTFSQLDRLSNELNGRLNGSDSDFGKMLTLAPKFDIKEIQNEFILEGELPGVEKKDISLNFVDDNTLVLKTRTEKVREEGAIPQGPVEGEGERQAGDVHMSAASQDATQANEAQAQGQDRANDTAIATQNQNKEVSQPAPAPQYHLTERSIGTFQRVFSLPGELKHAEVKASLKNGVLTVTVPKIVQGAEEEKKSRNVTVEEVPAEKEGERAKL</sequence>
<accession>A0ABR0KJS4</accession>
<evidence type="ECO:0000259" key="5">
    <source>
        <dbReference type="PROSITE" id="PS01031"/>
    </source>
</evidence>
<organism evidence="6 7">
    <name type="scientific">Lithohypha guttulata</name>
    <dbReference type="NCBI Taxonomy" id="1690604"/>
    <lineage>
        <taxon>Eukaryota</taxon>
        <taxon>Fungi</taxon>
        <taxon>Dikarya</taxon>
        <taxon>Ascomycota</taxon>
        <taxon>Pezizomycotina</taxon>
        <taxon>Eurotiomycetes</taxon>
        <taxon>Chaetothyriomycetidae</taxon>
        <taxon>Chaetothyriales</taxon>
        <taxon>Trichomeriaceae</taxon>
        <taxon>Lithohypha</taxon>
    </lineage>
</organism>
<evidence type="ECO:0000256" key="3">
    <source>
        <dbReference type="RuleBase" id="RU003616"/>
    </source>
</evidence>
<reference evidence="6 7" key="1">
    <citation type="submission" date="2023-08" db="EMBL/GenBank/DDBJ databases">
        <title>Black Yeasts Isolated from many extreme environments.</title>
        <authorList>
            <person name="Coleine C."/>
            <person name="Stajich J.E."/>
            <person name="Selbmann L."/>
        </authorList>
    </citation>
    <scope>NUCLEOTIDE SEQUENCE [LARGE SCALE GENOMIC DNA]</scope>
    <source>
        <strain evidence="6 7">CCFEE 5885</strain>
    </source>
</reference>
<feature type="region of interest" description="Disordered" evidence="4">
    <location>
        <begin position="143"/>
        <end position="185"/>
    </location>
</feature>